<proteinExistence type="predicted"/>
<organism evidence="1 2">
    <name type="scientific">Dyella acidisoli</name>
    <dbReference type="NCBI Taxonomy" id="1867834"/>
    <lineage>
        <taxon>Bacteria</taxon>
        <taxon>Pseudomonadati</taxon>
        <taxon>Pseudomonadota</taxon>
        <taxon>Gammaproteobacteria</taxon>
        <taxon>Lysobacterales</taxon>
        <taxon>Rhodanobacteraceae</taxon>
        <taxon>Dyella</taxon>
    </lineage>
</organism>
<evidence type="ECO:0000313" key="2">
    <source>
        <dbReference type="Proteomes" id="UP001156670"/>
    </source>
</evidence>
<keyword evidence="2" id="KW-1185">Reference proteome</keyword>
<dbReference type="RefSeq" id="WP_284320262.1">
    <property type="nucleotide sequence ID" value="NZ_BSOB01000010.1"/>
</dbReference>
<dbReference type="EMBL" id="BSOB01000010">
    <property type="protein sequence ID" value="GLQ92541.1"/>
    <property type="molecule type" value="Genomic_DNA"/>
</dbReference>
<dbReference type="Proteomes" id="UP001156670">
    <property type="component" value="Unassembled WGS sequence"/>
</dbReference>
<evidence type="ECO:0000313" key="1">
    <source>
        <dbReference type="EMBL" id="GLQ92541.1"/>
    </source>
</evidence>
<gene>
    <name evidence="1" type="ORF">GCM10007901_14920</name>
</gene>
<accession>A0ABQ5XPQ8</accession>
<comment type="caution">
    <text evidence="1">The sequence shown here is derived from an EMBL/GenBank/DDBJ whole genome shotgun (WGS) entry which is preliminary data.</text>
</comment>
<reference evidence="2" key="1">
    <citation type="journal article" date="2019" name="Int. J. Syst. Evol. Microbiol.">
        <title>The Global Catalogue of Microorganisms (GCM) 10K type strain sequencing project: providing services to taxonomists for standard genome sequencing and annotation.</title>
        <authorList>
            <consortium name="The Broad Institute Genomics Platform"/>
            <consortium name="The Broad Institute Genome Sequencing Center for Infectious Disease"/>
            <person name="Wu L."/>
            <person name="Ma J."/>
        </authorList>
    </citation>
    <scope>NUCLEOTIDE SEQUENCE [LARGE SCALE GENOMIC DNA]</scope>
    <source>
        <strain evidence="2">NBRC 111980</strain>
    </source>
</reference>
<name>A0ABQ5XPQ8_9GAMM</name>
<protein>
    <submittedName>
        <fullName evidence="1">Uncharacterized protein</fullName>
    </submittedName>
</protein>
<sequence length="80" mass="9166">MTIPEIELQLTSLQSAMPRLLQDNLGTEFWIEFLDRADAIRNHVSLDHYDWVTERIYEVLASYGISTPSQWILSAAAKAD</sequence>